<evidence type="ECO:0000313" key="7">
    <source>
        <dbReference type="Proteomes" id="UP000521199"/>
    </source>
</evidence>
<dbReference type="EMBL" id="JACHHP010000002">
    <property type="protein sequence ID" value="MBB5207739.1"/>
    <property type="molecule type" value="Genomic_DNA"/>
</dbReference>
<dbReference type="InterPro" id="IPR000847">
    <property type="entry name" value="LysR_HTH_N"/>
</dbReference>
<dbReference type="SUPFAM" id="SSF46785">
    <property type="entry name" value="Winged helix' DNA-binding domain"/>
    <property type="match status" value="1"/>
</dbReference>
<evidence type="ECO:0000256" key="1">
    <source>
        <dbReference type="ARBA" id="ARBA00009437"/>
    </source>
</evidence>
<keyword evidence="3 6" id="KW-0238">DNA-binding</keyword>
<dbReference type="AlphaFoldDB" id="A0A7W8D4G5"/>
<dbReference type="PANTHER" id="PTHR30419:SF8">
    <property type="entry name" value="NITROGEN ASSIMILATION TRANSCRIPTIONAL ACTIVATOR-RELATED"/>
    <property type="match status" value="1"/>
</dbReference>
<dbReference type="GO" id="GO:0005829">
    <property type="term" value="C:cytosol"/>
    <property type="evidence" value="ECO:0007669"/>
    <property type="project" value="TreeGrafter"/>
</dbReference>
<protein>
    <submittedName>
        <fullName evidence="6">DNA-binding transcriptional LysR family regulator</fullName>
    </submittedName>
</protein>
<accession>A0A7W8D4G5</accession>
<dbReference type="PANTHER" id="PTHR30419">
    <property type="entry name" value="HTH-TYPE TRANSCRIPTIONAL REGULATOR YBHD"/>
    <property type="match status" value="1"/>
</dbReference>
<evidence type="ECO:0000259" key="5">
    <source>
        <dbReference type="PROSITE" id="PS50931"/>
    </source>
</evidence>
<dbReference type="Pfam" id="PF03466">
    <property type="entry name" value="LysR_substrate"/>
    <property type="match status" value="1"/>
</dbReference>
<dbReference type="GO" id="GO:0003677">
    <property type="term" value="F:DNA binding"/>
    <property type="evidence" value="ECO:0007669"/>
    <property type="project" value="UniProtKB-KW"/>
</dbReference>
<dbReference type="Gene3D" id="1.10.10.10">
    <property type="entry name" value="Winged helix-like DNA-binding domain superfamily/Winged helix DNA-binding domain"/>
    <property type="match status" value="1"/>
</dbReference>
<dbReference type="RefSeq" id="WP_183960272.1">
    <property type="nucleotide sequence ID" value="NZ_JACHHP010000002.1"/>
</dbReference>
<dbReference type="Proteomes" id="UP000521199">
    <property type="component" value="Unassembled WGS sequence"/>
</dbReference>
<proteinExistence type="inferred from homology"/>
<organism evidence="6 7">
    <name type="scientific">Chiayiivirga flava</name>
    <dbReference type="NCBI Taxonomy" id="659595"/>
    <lineage>
        <taxon>Bacteria</taxon>
        <taxon>Pseudomonadati</taxon>
        <taxon>Pseudomonadota</taxon>
        <taxon>Gammaproteobacteria</taxon>
        <taxon>Lysobacterales</taxon>
        <taxon>Lysobacteraceae</taxon>
        <taxon>Chiayiivirga</taxon>
    </lineage>
</organism>
<dbReference type="Gene3D" id="3.40.190.290">
    <property type="match status" value="1"/>
</dbReference>
<comment type="caution">
    <text evidence="6">The sequence shown here is derived from an EMBL/GenBank/DDBJ whole genome shotgun (WGS) entry which is preliminary data.</text>
</comment>
<evidence type="ECO:0000313" key="6">
    <source>
        <dbReference type="EMBL" id="MBB5207739.1"/>
    </source>
</evidence>
<dbReference type="InterPro" id="IPR050950">
    <property type="entry name" value="HTH-type_LysR_regulators"/>
</dbReference>
<feature type="domain" description="HTH lysR-type" evidence="5">
    <location>
        <begin position="1"/>
        <end position="51"/>
    </location>
</feature>
<keyword evidence="2" id="KW-0805">Transcription regulation</keyword>
<gene>
    <name evidence="6" type="ORF">HNQ52_001268</name>
</gene>
<dbReference type="InterPro" id="IPR036388">
    <property type="entry name" value="WH-like_DNA-bd_sf"/>
</dbReference>
<dbReference type="PRINTS" id="PR00039">
    <property type="entry name" value="HTHLYSR"/>
</dbReference>
<dbReference type="InterPro" id="IPR036390">
    <property type="entry name" value="WH_DNA-bd_sf"/>
</dbReference>
<dbReference type="PROSITE" id="PS50931">
    <property type="entry name" value="HTH_LYSR"/>
    <property type="match status" value="1"/>
</dbReference>
<sequence length="307" mass="32800">MLLHLVENGSISSTAEKLGLTQSAVTKSLKELESGFGVRLFDRTSRGLHPTVYGEVLERFAHDVMIGLQSAFETIRALRLGERGHVAVGMVPGASQRLVARALQRVRASTPELSIELQVEGSDVLLDALGAGYIDFALVHPSAAMDLERFEYVPAGNEHVHALVHPAHPQLCADGASGVALMDCAWALPARDEPLRQLAEAAMVTAGFPFPSDVIELPLHAGAAELARTLDLIVLLPHSLAEPYLQRGLLQAIALPFEMPPLPFGLLRARHADPSAGACAVLRELLQAIAPDRDEPAADVRQAARGG</sequence>
<dbReference type="SUPFAM" id="SSF53850">
    <property type="entry name" value="Periplasmic binding protein-like II"/>
    <property type="match status" value="1"/>
</dbReference>
<keyword evidence="7" id="KW-1185">Reference proteome</keyword>
<name>A0A7W8D4G5_9GAMM</name>
<dbReference type="GO" id="GO:0003700">
    <property type="term" value="F:DNA-binding transcription factor activity"/>
    <property type="evidence" value="ECO:0007669"/>
    <property type="project" value="InterPro"/>
</dbReference>
<evidence type="ECO:0000256" key="4">
    <source>
        <dbReference type="ARBA" id="ARBA00023163"/>
    </source>
</evidence>
<dbReference type="InterPro" id="IPR005119">
    <property type="entry name" value="LysR_subst-bd"/>
</dbReference>
<keyword evidence="4" id="KW-0804">Transcription</keyword>
<evidence type="ECO:0000256" key="3">
    <source>
        <dbReference type="ARBA" id="ARBA00023125"/>
    </source>
</evidence>
<reference evidence="6 7" key="1">
    <citation type="submission" date="2020-08" db="EMBL/GenBank/DDBJ databases">
        <title>Genomic Encyclopedia of Type Strains, Phase IV (KMG-IV): sequencing the most valuable type-strain genomes for metagenomic binning, comparative biology and taxonomic classification.</title>
        <authorList>
            <person name="Goeker M."/>
        </authorList>
    </citation>
    <scope>NUCLEOTIDE SEQUENCE [LARGE SCALE GENOMIC DNA]</scope>
    <source>
        <strain evidence="6 7">DSM 24163</strain>
    </source>
</reference>
<evidence type="ECO:0000256" key="2">
    <source>
        <dbReference type="ARBA" id="ARBA00023015"/>
    </source>
</evidence>
<dbReference type="Pfam" id="PF00126">
    <property type="entry name" value="HTH_1"/>
    <property type="match status" value="1"/>
</dbReference>
<comment type="similarity">
    <text evidence="1">Belongs to the LysR transcriptional regulatory family.</text>
</comment>